<dbReference type="InterPro" id="IPR000719">
    <property type="entry name" value="Prot_kinase_dom"/>
</dbReference>
<organism evidence="11 12">
    <name type="scientific">Oesophagostomum dentatum</name>
    <name type="common">Nodular worm</name>
    <dbReference type="NCBI Taxonomy" id="61180"/>
    <lineage>
        <taxon>Eukaryota</taxon>
        <taxon>Metazoa</taxon>
        <taxon>Ecdysozoa</taxon>
        <taxon>Nematoda</taxon>
        <taxon>Chromadorea</taxon>
        <taxon>Rhabditida</taxon>
        <taxon>Rhabditina</taxon>
        <taxon>Rhabditomorpha</taxon>
        <taxon>Strongyloidea</taxon>
        <taxon>Strongylidae</taxon>
        <taxon>Oesophagostomum</taxon>
    </lineage>
</organism>
<dbReference type="PANTHER" id="PTHR48013:SF9">
    <property type="entry name" value="DUAL SPECIFICITY MITOGEN-ACTIVATED PROTEIN KINASE KINASE 5"/>
    <property type="match status" value="1"/>
</dbReference>
<dbReference type="PROSITE" id="PS50011">
    <property type="entry name" value="PROTEIN_KINASE_DOM"/>
    <property type="match status" value="1"/>
</dbReference>
<feature type="non-terminal residue" evidence="11">
    <location>
        <position position="279"/>
    </location>
</feature>
<name>A0A0B1SPI7_OESDE</name>
<evidence type="ECO:0000256" key="8">
    <source>
        <dbReference type="ARBA" id="ARBA00049299"/>
    </source>
</evidence>
<comment type="similarity">
    <text evidence="5">Belongs to the protein kinase superfamily. STE Ser/Thr protein kinase family. MAP kinase kinase subfamily.</text>
</comment>
<evidence type="ECO:0000256" key="4">
    <source>
        <dbReference type="ARBA" id="ARBA00022840"/>
    </source>
</evidence>
<sequence>MATYLLDVHLSDGKTFKFEISYITLMFFDTVLAELSREFGACDSFQYEDEDGDRIAVRSDEDLPAFVSLLQEEGNGAIWLTQSSSADLSDIPAIFPSDLKHLNLISHGQFGSVYRSVHLPTDRILAVKCISLWEYDEQRDSVLKELALMKKCAPCEYVVSLVGGSVDSQVLYICLEYMDGGSIGSYDLKPNNILVNSSGYVKITDLGLSKVMDNSITRTYVGTTMYMAPERIQGGIYRLESDVWSFGLSLWELALGRFPLQQPGESLTVNSVRDFAHDI</sequence>
<evidence type="ECO:0000256" key="7">
    <source>
        <dbReference type="ARBA" id="ARBA00049014"/>
    </source>
</evidence>
<dbReference type="SUPFAM" id="SSF54277">
    <property type="entry name" value="CAD &amp; PB1 domains"/>
    <property type="match status" value="1"/>
</dbReference>
<dbReference type="Pfam" id="PF00069">
    <property type="entry name" value="Pkinase"/>
    <property type="match status" value="2"/>
</dbReference>
<dbReference type="InterPro" id="IPR011009">
    <property type="entry name" value="Kinase-like_dom_sf"/>
</dbReference>
<dbReference type="EMBL" id="KN558253">
    <property type="protein sequence ID" value="KHJ87223.1"/>
    <property type="molecule type" value="Genomic_DNA"/>
</dbReference>
<comment type="catalytic activity">
    <reaction evidence="7">
        <text>L-seryl-[protein] + ATP = O-phospho-L-seryl-[protein] + ADP + H(+)</text>
        <dbReference type="Rhea" id="RHEA:17989"/>
        <dbReference type="Rhea" id="RHEA-COMP:9863"/>
        <dbReference type="Rhea" id="RHEA-COMP:11604"/>
        <dbReference type="ChEBI" id="CHEBI:15378"/>
        <dbReference type="ChEBI" id="CHEBI:29999"/>
        <dbReference type="ChEBI" id="CHEBI:30616"/>
        <dbReference type="ChEBI" id="CHEBI:83421"/>
        <dbReference type="ChEBI" id="CHEBI:456216"/>
        <dbReference type="EC" id="2.7.12.2"/>
    </reaction>
</comment>
<proteinExistence type="inferred from homology"/>
<keyword evidence="4" id="KW-0067">ATP-binding</keyword>
<dbReference type="SUPFAM" id="SSF56112">
    <property type="entry name" value="Protein kinase-like (PK-like)"/>
    <property type="match status" value="1"/>
</dbReference>
<dbReference type="Pfam" id="PF00564">
    <property type="entry name" value="PB1"/>
    <property type="match status" value="1"/>
</dbReference>
<keyword evidence="2" id="KW-0547">Nucleotide-binding</keyword>
<keyword evidence="12" id="KW-1185">Reference proteome</keyword>
<dbReference type="SMART" id="SM00220">
    <property type="entry name" value="S_TKc"/>
    <property type="match status" value="1"/>
</dbReference>
<comment type="catalytic activity">
    <reaction evidence="9">
        <text>L-tyrosyl-[protein] + ATP = O-phospho-L-tyrosyl-[protein] + ADP + H(+)</text>
        <dbReference type="Rhea" id="RHEA:10596"/>
        <dbReference type="Rhea" id="RHEA-COMP:10136"/>
        <dbReference type="Rhea" id="RHEA-COMP:20101"/>
        <dbReference type="ChEBI" id="CHEBI:15378"/>
        <dbReference type="ChEBI" id="CHEBI:30616"/>
        <dbReference type="ChEBI" id="CHEBI:46858"/>
        <dbReference type="ChEBI" id="CHEBI:61978"/>
        <dbReference type="ChEBI" id="CHEBI:456216"/>
        <dbReference type="EC" id="2.7.12.2"/>
    </reaction>
</comment>
<accession>A0A0B1SPI7</accession>
<evidence type="ECO:0000256" key="5">
    <source>
        <dbReference type="ARBA" id="ARBA00038035"/>
    </source>
</evidence>
<dbReference type="Gene3D" id="1.10.510.10">
    <property type="entry name" value="Transferase(Phosphotransferase) domain 1"/>
    <property type="match status" value="1"/>
</dbReference>
<dbReference type="Gene3D" id="3.10.20.90">
    <property type="entry name" value="Phosphatidylinositol 3-kinase Catalytic Subunit, Chain A, domain 1"/>
    <property type="match status" value="1"/>
</dbReference>
<dbReference type="GO" id="GO:0005524">
    <property type="term" value="F:ATP binding"/>
    <property type="evidence" value="ECO:0007669"/>
    <property type="project" value="UniProtKB-KW"/>
</dbReference>
<dbReference type="Gene3D" id="3.30.200.20">
    <property type="entry name" value="Phosphorylase Kinase, domain 1"/>
    <property type="match status" value="1"/>
</dbReference>
<evidence type="ECO:0000256" key="2">
    <source>
        <dbReference type="ARBA" id="ARBA00022741"/>
    </source>
</evidence>
<dbReference type="EC" id="2.7.12.2" evidence="6"/>
<evidence type="ECO:0000256" key="1">
    <source>
        <dbReference type="ARBA" id="ARBA00022679"/>
    </source>
</evidence>
<dbReference type="OrthoDB" id="10252354at2759"/>
<evidence type="ECO:0000313" key="12">
    <source>
        <dbReference type="Proteomes" id="UP000053660"/>
    </source>
</evidence>
<evidence type="ECO:0000256" key="3">
    <source>
        <dbReference type="ARBA" id="ARBA00022777"/>
    </source>
</evidence>
<dbReference type="GO" id="GO:0004708">
    <property type="term" value="F:MAP kinase kinase activity"/>
    <property type="evidence" value="ECO:0007669"/>
    <property type="project" value="UniProtKB-EC"/>
</dbReference>
<gene>
    <name evidence="11" type="ORF">OESDEN_13006</name>
</gene>
<evidence type="ECO:0000256" key="9">
    <source>
        <dbReference type="ARBA" id="ARBA00051693"/>
    </source>
</evidence>
<evidence type="ECO:0000256" key="6">
    <source>
        <dbReference type="ARBA" id="ARBA00038999"/>
    </source>
</evidence>
<dbReference type="PANTHER" id="PTHR48013">
    <property type="entry name" value="DUAL SPECIFICITY MITOGEN-ACTIVATED PROTEIN KINASE KINASE 5-RELATED"/>
    <property type="match status" value="1"/>
</dbReference>
<protein>
    <recommendedName>
        <fullName evidence="6">mitogen-activated protein kinase kinase</fullName>
        <ecNumber evidence="6">2.7.12.2</ecNumber>
    </recommendedName>
</protein>
<evidence type="ECO:0000313" key="11">
    <source>
        <dbReference type="EMBL" id="KHJ87223.1"/>
    </source>
</evidence>
<feature type="domain" description="Protein kinase" evidence="10">
    <location>
        <begin position="99"/>
        <end position="279"/>
    </location>
</feature>
<comment type="catalytic activity">
    <reaction evidence="8">
        <text>L-threonyl-[protein] + ATP = O-phospho-L-threonyl-[protein] + ADP + H(+)</text>
        <dbReference type="Rhea" id="RHEA:46608"/>
        <dbReference type="Rhea" id="RHEA-COMP:11060"/>
        <dbReference type="Rhea" id="RHEA-COMP:11605"/>
        <dbReference type="ChEBI" id="CHEBI:15378"/>
        <dbReference type="ChEBI" id="CHEBI:30013"/>
        <dbReference type="ChEBI" id="CHEBI:30616"/>
        <dbReference type="ChEBI" id="CHEBI:61977"/>
        <dbReference type="ChEBI" id="CHEBI:456216"/>
        <dbReference type="EC" id="2.7.12.2"/>
    </reaction>
</comment>
<keyword evidence="1" id="KW-0808">Transferase</keyword>
<dbReference type="AlphaFoldDB" id="A0A0B1SPI7"/>
<reference evidence="11 12" key="1">
    <citation type="submission" date="2014-03" db="EMBL/GenBank/DDBJ databases">
        <title>Draft genome of the hookworm Oesophagostomum dentatum.</title>
        <authorList>
            <person name="Mitreva M."/>
        </authorList>
    </citation>
    <scope>NUCLEOTIDE SEQUENCE [LARGE SCALE GENOMIC DNA]</scope>
    <source>
        <strain evidence="11 12">OD-Hann</strain>
    </source>
</reference>
<dbReference type="Proteomes" id="UP000053660">
    <property type="component" value="Unassembled WGS sequence"/>
</dbReference>
<keyword evidence="3" id="KW-0418">Kinase</keyword>
<dbReference type="InterPro" id="IPR000270">
    <property type="entry name" value="PB1_dom"/>
</dbReference>
<evidence type="ECO:0000259" key="10">
    <source>
        <dbReference type="PROSITE" id="PS50011"/>
    </source>
</evidence>